<dbReference type="OrthoDB" id="3450874at2759"/>
<keyword evidence="2" id="KW-1185">Reference proteome</keyword>
<organism evidence="1 2">
    <name type="scientific">Monilinia vaccinii-corymbosi</name>
    <dbReference type="NCBI Taxonomy" id="61207"/>
    <lineage>
        <taxon>Eukaryota</taxon>
        <taxon>Fungi</taxon>
        <taxon>Dikarya</taxon>
        <taxon>Ascomycota</taxon>
        <taxon>Pezizomycotina</taxon>
        <taxon>Leotiomycetes</taxon>
        <taxon>Helotiales</taxon>
        <taxon>Sclerotiniaceae</taxon>
        <taxon>Monilinia</taxon>
    </lineage>
</organism>
<sequence length="55" mass="6467">MKAYIQHWSIASREELVAKWADDGYDVEAPEYYAIPNQGEKRFVDDALGFEIDWE</sequence>
<dbReference type="EMBL" id="CP063408">
    <property type="protein sequence ID" value="QSZ34319.1"/>
    <property type="molecule type" value="Genomic_DNA"/>
</dbReference>
<name>A0A8A3PH09_9HELO</name>
<dbReference type="Proteomes" id="UP000672032">
    <property type="component" value="Chromosome 4"/>
</dbReference>
<evidence type="ECO:0000313" key="1">
    <source>
        <dbReference type="EMBL" id="QSZ34319.1"/>
    </source>
</evidence>
<evidence type="ECO:0000313" key="2">
    <source>
        <dbReference type="Proteomes" id="UP000672032"/>
    </source>
</evidence>
<accession>A0A8A3PH09</accession>
<gene>
    <name evidence="1" type="ORF">DSL72_005910</name>
</gene>
<protein>
    <submittedName>
        <fullName evidence="1">Uncharacterized protein</fullName>
    </submittedName>
</protein>
<dbReference type="AlphaFoldDB" id="A0A8A3PH09"/>
<reference evidence="1" key="1">
    <citation type="submission" date="2020-10" db="EMBL/GenBank/DDBJ databases">
        <title>Genome Sequence of Monilinia vaccinii-corymbosi Sheds Light on Mummy Berry Disease Infection of Blueberry and Mating Type.</title>
        <authorList>
            <person name="Yow A.G."/>
            <person name="Zhang Y."/>
            <person name="Bansal K."/>
            <person name="Eacker S.M."/>
            <person name="Sullivan S."/>
            <person name="Liachko I."/>
            <person name="Cubeta M.A."/>
            <person name="Rollins J.A."/>
            <person name="Ashrafi H."/>
        </authorList>
    </citation>
    <scope>NUCLEOTIDE SEQUENCE</scope>
    <source>
        <strain evidence="1">RL-1</strain>
    </source>
</reference>
<proteinExistence type="predicted"/>